<name>A0A8C5LQW0_9ANUR</name>
<dbReference type="PROSITE" id="PS00489">
    <property type="entry name" value="RNA_POL_PHAGE_2"/>
    <property type="match status" value="1"/>
</dbReference>
<comment type="subunit">
    <text evidence="11">Homodimer. Component of the mitochondrial transcription initiation complex, composed at least of TFB2M, TFAM and POLRMT. In this complex TFAM recruits POLRMT to the promoter whereas TFB2M induces structural changes in POLRMT to enable promoter opening and trapping of the DNA non-template strand. Upon metabolic stress, forms a complex composed of FOXO3, SIRT3 and mitochondrial RNA polymerase POLRMT; the complex is recruited to mtDNA in a SIRT3-dependent manner. Also forms a complex composed of FOXO3, SIRT3, TFAM and POLRMT. Interacts with TFB1M and TFB2M, leading to the stimulation of transcription. Interacts with TEFM. Interacts with MTRES1.</text>
</comment>
<feature type="repeat" description="PPR" evidence="12">
    <location>
        <begin position="267"/>
        <end position="301"/>
    </location>
</feature>
<keyword evidence="3 13" id="KW-0240">DNA-directed RNA polymerase</keyword>
<evidence type="ECO:0000256" key="6">
    <source>
        <dbReference type="ARBA" id="ARBA00022946"/>
    </source>
</evidence>
<dbReference type="Gene3D" id="1.10.150.20">
    <property type="entry name" value="5' to 3' exonuclease, C-terminal subdomain"/>
    <property type="match status" value="1"/>
</dbReference>
<dbReference type="FunFam" id="1.10.287.280:FF:000001">
    <property type="entry name" value="DNA-directed RNA polymerase"/>
    <property type="match status" value="1"/>
</dbReference>
<dbReference type="InterPro" id="IPR037159">
    <property type="entry name" value="RNA_POL_N_sf"/>
</dbReference>
<evidence type="ECO:0000256" key="8">
    <source>
        <dbReference type="ARBA" id="ARBA00023163"/>
    </source>
</evidence>
<evidence type="ECO:0000259" key="15">
    <source>
        <dbReference type="SMART" id="SM01311"/>
    </source>
</evidence>
<comment type="catalytic activity">
    <reaction evidence="9 13">
        <text>RNA(n) + a ribonucleoside 5'-triphosphate = RNA(n+1) + diphosphate</text>
        <dbReference type="Rhea" id="RHEA:21248"/>
        <dbReference type="Rhea" id="RHEA-COMP:14527"/>
        <dbReference type="Rhea" id="RHEA-COMP:17342"/>
        <dbReference type="ChEBI" id="CHEBI:33019"/>
        <dbReference type="ChEBI" id="CHEBI:61557"/>
        <dbReference type="ChEBI" id="CHEBI:140395"/>
        <dbReference type="EC" id="2.7.7.6"/>
    </reaction>
</comment>
<dbReference type="AlphaFoldDB" id="A0A8C5LQW0"/>
<dbReference type="InterPro" id="IPR002092">
    <property type="entry name" value="DNA-dir_Rpol_phage-type"/>
</dbReference>
<evidence type="ECO:0000256" key="14">
    <source>
        <dbReference type="SAM" id="MobiDB-lite"/>
    </source>
</evidence>
<dbReference type="Gene3D" id="1.10.1320.10">
    <property type="entry name" value="DNA-directed RNA polymerase, N-terminal domain"/>
    <property type="match status" value="1"/>
</dbReference>
<dbReference type="PROSITE" id="PS51375">
    <property type="entry name" value="PPR"/>
    <property type="match status" value="1"/>
</dbReference>
<dbReference type="PANTHER" id="PTHR10102:SF0">
    <property type="entry name" value="DNA-DIRECTED RNA POLYMERASE, MITOCHONDRIAL"/>
    <property type="match status" value="1"/>
</dbReference>
<dbReference type="SUPFAM" id="SSF56672">
    <property type="entry name" value="DNA/RNA polymerases"/>
    <property type="match status" value="1"/>
</dbReference>
<evidence type="ECO:0000313" key="17">
    <source>
        <dbReference type="Proteomes" id="UP000694569"/>
    </source>
</evidence>
<dbReference type="GO" id="GO:0006390">
    <property type="term" value="P:mitochondrial transcription"/>
    <property type="evidence" value="ECO:0007669"/>
    <property type="project" value="TreeGrafter"/>
</dbReference>
<dbReference type="GO" id="GO:0001018">
    <property type="term" value="F:mitochondrial promoter sequence-specific DNA binding"/>
    <property type="evidence" value="ECO:0007669"/>
    <property type="project" value="TreeGrafter"/>
</dbReference>
<dbReference type="InterPro" id="IPR029262">
    <property type="entry name" value="RPOL_N"/>
</dbReference>
<feature type="compositionally biased region" description="Polar residues" evidence="14">
    <location>
        <begin position="103"/>
        <end position="122"/>
    </location>
</feature>
<evidence type="ECO:0000256" key="5">
    <source>
        <dbReference type="ARBA" id="ARBA00022695"/>
    </source>
</evidence>
<dbReference type="GO" id="GO:0034245">
    <property type="term" value="C:mitochondrial DNA-directed RNA polymerase complex"/>
    <property type="evidence" value="ECO:0007669"/>
    <property type="project" value="TreeGrafter"/>
</dbReference>
<keyword evidence="4 13" id="KW-0808">Transferase</keyword>
<dbReference type="GeneTree" id="ENSGT00390000008060"/>
<evidence type="ECO:0000313" key="16">
    <source>
        <dbReference type="Ensembl" id="ENSLLEP00000000718.1"/>
    </source>
</evidence>
<evidence type="ECO:0000256" key="2">
    <source>
        <dbReference type="ARBA" id="ARBA00009493"/>
    </source>
</evidence>
<keyword evidence="5 13" id="KW-0548">Nucleotidyltransferase</keyword>
<comment type="similarity">
    <text evidence="2 13">Belongs to the phage and mitochondrial RNA polymerase family.</text>
</comment>
<dbReference type="PROSITE" id="PS00900">
    <property type="entry name" value="RNA_POL_PHAGE_1"/>
    <property type="match status" value="1"/>
</dbReference>
<dbReference type="InterPro" id="IPR011990">
    <property type="entry name" value="TPR-like_helical_dom_sf"/>
</dbReference>
<evidence type="ECO:0000256" key="11">
    <source>
        <dbReference type="ARBA" id="ARBA00063316"/>
    </source>
</evidence>
<evidence type="ECO:0000256" key="3">
    <source>
        <dbReference type="ARBA" id="ARBA00022478"/>
    </source>
</evidence>
<dbReference type="Ensembl" id="ENSLLET00000000748.1">
    <property type="protein sequence ID" value="ENSLLEP00000000718.1"/>
    <property type="gene ID" value="ENSLLEG00000000468.1"/>
</dbReference>
<dbReference type="Gene3D" id="1.10.287.280">
    <property type="match status" value="1"/>
</dbReference>
<reference evidence="16" key="1">
    <citation type="submission" date="2025-08" db="UniProtKB">
        <authorList>
            <consortium name="Ensembl"/>
        </authorList>
    </citation>
    <scope>IDENTIFICATION</scope>
</reference>
<dbReference type="Gene3D" id="1.25.40.10">
    <property type="entry name" value="Tetratricopeptide repeat domain"/>
    <property type="match status" value="1"/>
</dbReference>
<dbReference type="SMART" id="SM01311">
    <property type="entry name" value="RPOL_N"/>
    <property type="match status" value="1"/>
</dbReference>
<dbReference type="Pfam" id="PF14700">
    <property type="entry name" value="RPOL_N"/>
    <property type="match status" value="1"/>
</dbReference>
<evidence type="ECO:0000256" key="10">
    <source>
        <dbReference type="ARBA" id="ARBA00057821"/>
    </source>
</evidence>
<keyword evidence="17" id="KW-1185">Reference proteome</keyword>
<sequence>MHCDGAVFRFLHVAGDVDGGVLGRVGLVGGLEMSLLRMSVVARLFRESHASGPRLCGRCQWGSCRGILYRPSSSAIPKNKPSTIDSCKLELLEVLENRMQQLQADEPSSVTPHENTKSTTPQQKEKPEGSSSPTQKSRRRLEKLKNEQQVNKHLRKESLGSKKSPLSPHTIPLSYNKTAMPDMAKNKVQKTNKDDVLILTSTDVSEEAEDSRTSKLLLEDKDGNRYGGIQLSILCYIETCLFLGDHDRAQQCLNYHHQIPTRRSMLSIAIYNLVMRGWAKKCSMLHVRKIFMMMEEANLKPNVGSYVAALECMGRKHSTALTIQRCLEQMENSGILIDHLFQGFIYQTDERDFVLSAIRKVHADFQPSNMAKVIYTVPLVKDFYSKDPQPSYPRLNLAVSDLQNRFELQVENERCDTVTIDSVEVGQPVTESRMNARALLDSLRAQWEKSLHQAFHDSKKHLERISRKMRKMNLYPYLCLLDEEQYVQIMMESLTSISPTGESFLYLSHELGSKLYNRYSIRKKIKKQHVEQMRDLYRDYCQLLGKDGQVSGMLPREMWEQLELAKFGSPYMLNVDTNWPKFLLVQVGTFLVDLMVKEIKLQNSLCPQNESKLIPVLYHMYSFRSTRQIGLIKPHPIFSQIVSDAGETKLTFESHIIPMQCPPVPWTCTRFGAYLFSPAKLMRSMEGAVQHQLLLEKSPPGKLYPILDSLNQLGICAWSINKPVLDIVISIFNEKGSDKLDIPPPLSEAPQVAVQNPLNNNSWDKMTYQRELARCRKKTAEMYSLRMDSLYKLSIANHLRESIFWFPHNMDFRGRTYPCPPYFNHLGGDVMRAVLLFAEGRALGSKGLDWLKIHLINLTGLKKKSSLQERKEYADSIMEDILDSADRPLTGKKWWMEVDEPWQALACCMEIAKATRSPDPTKYISCFPVHQDGSCNGLQHYAALGRDEIGAKSVNLMPCDLPQDVYSGVAQQVEEFRKKDAAEGLQVAQFLDGFIGRKVVKQTVMTVVYGVTRYGGRLQIEKRLKEMESFPQEWVWEASHYLVKQVFNSLKEMFSGTRAIQLWLTESARMISRSGNTVAWMTPLGLPIIQPYHRSKHTLLSGNLQIVNVQNSHDANERPDTLKQKNAFPPNFIHSLDSTHMMLTALHCYKQGLTFVSVHDCFWTHADTVDIMNKVCREQFVALHSQPILHNLSIFLQQKYCQNLDTNPNRSTDTLRMLLHFNQVPETGGTEEYGLVIWKLYKYEDK</sequence>
<feature type="region of interest" description="Disordered" evidence="14">
    <location>
        <begin position="103"/>
        <end position="176"/>
    </location>
</feature>
<dbReference type="FunFam" id="1.10.1320.10:FF:000002">
    <property type="entry name" value="DNA-directed RNA polymerase"/>
    <property type="match status" value="1"/>
</dbReference>
<dbReference type="InterPro" id="IPR043502">
    <property type="entry name" value="DNA/RNA_pol_sf"/>
</dbReference>
<comment type="function">
    <text evidence="10">DNA-dependent RNA polymerase catalyzes the transcription of mitochondrial DNA into RNA using the four ribonucleoside triphosphates as substrates. Component of the mitochondrial transcription initiation complex, composed at least of TFB2M, TFAM and POLRMT that is required for basal transcription of mitochondrial DNA. In this complex, TFAM recruits POLRMT to a specific promoter whereas TFB2M induces structural changes in POLRMT to enable promoter opening and trapping of the DNA non-template strand. Has DNA primase activity. Catalyzes the synthesis of short RNA primers that are necessary for the initiation of lagging-strand DNA synthesis from the origin of light-strand DNA replication (OriL).</text>
</comment>
<evidence type="ECO:0000256" key="4">
    <source>
        <dbReference type="ARBA" id="ARBA00022679"/>
    </source>
</evidence>
<gene>
    <name evidence="16" type="primary">POLRMT</name>
</gene>
<keyword evidence="6" id="KW-0809">Transit peptide</keyword>
<keyword evidence="8 13" id="KW-0804">Transcription</keyword>
<evidence type="ECO:0000256" key="13">
    <source>
        <dbReference type="RuleBase" id="RU003805"/>
    </source>
</evidence>
<dbReference type="Proteomes" id="UP000694569">
    <property type="component" value="Unplaced"/>
</dbReference>
<evidence type="ECO:0000256" key="12">
    <source>
        <dbReference type="PROSITE-ProRule" id="PRU00708"/>
    </source>
</evidence>
<dbReference type="PANTHER" id="PTHR10102">
    <property type="entry name" value="DNA-DIRECTED RNA POLYMERASE, MITOCHONDRIAL"/>
    <property type="match status" value="1"/>
</dbReference>
<evidence type="ECO:0000256" key="1">
    <source>
        <dbReference type="ARBA" id="ARBA00004173"/>
    </source>
</evidence>
<proteinExistence type="inferred from homology"/>
<evidence type="ECO:0000256" key="7">
    <source>
        <dbReference type="ARBA" id="ARBA00023128"/>
    </source>
</evidence>
<dbReference type="Pfam" id="PF00940">
    <property type="entry name" value="RNA_pol"/>
    <property type="match status" value="1"/>
</dbReference>
<dbReference type="GO" id="GO:0003899">
    <property type="term" value="F:DNA-directed RNA polymerase activity"/>
    <property type="evidence" value="ECO:0007669"/>
    <property type="project" value="UniProtKB-EC"/>
</dbReference>
<feature type="domain" description="DNA-directed RNA polymerase N-terminal" evidence="15">
    <location>
        <begin position="407"/>
        <end position="715"/>
    </location>
</feature>
<dbReference type="OrthoDB" id="276422at2759"/>
<dbReference type="InterPro" id="IPR046950">
    <property type="entry name" value="DNA-dir_Rpol_C_phage-type"/>
</dbReference>
<evidence type="ECO:0000256" key="9">
    <source>
        <dbReference type="ARBA" id="ARBA00048552"/>
    </source>
</evidence>
<dbReference type="InterPro" id="IPR002885">
    <property type="entry name" value="PPR_rpt"/>
</dbReference>
<organism evidence="16 17">
    <name type="scientific">Leptobrachium leishanense</name>
    <name type="common">Leishan spiny toad</name>
    <dbReference type="NCBI Taxonomy" id="445787"/>
    <lineage>
        <taxon>Eukaryota</taxon>
        <taxon>Metazoa</taxon>
        <taxon>Chordata</taxon>
        <taxon>Craniata</taxon>
        <taxon>Vertebrata</taxon>
        <taxon>Euteleostomi</taxon>
        <taxon>Amphibia</taxon>
        <taxon>Batrachia</taxon>
        <taxon>Anura</taxon>
        <taxon>Pelobatoidea</taxon>
        <taxon>Megophryidae</taxon>
        <taxon>Leptobrachium</taxon>
    </lineage>
</organism>
<keyword evidence="7" id="KW-0496">Mitochondrion</keyword>
<comment type="function">
    <text evidence="13">DNA-dependent RNA polymerase catalyzes the transcription of DNA into RNA using the four ribonucleoside triphosphates as substrates.</text>
</comment>
<accession>A0A8C5LQW0</accession>
<dbReference type="FunFam" id="1.10.150.20:FF:000031">
    <property type="entry name" value="DNA-directed RNA polymerase"/>
    <property type="match status" value="1"/>
</dbReference>
<comment type="subcellular location">
    <subcellularLocation>
        <location evidence="1">Mitochondrion</location>
    </subcellularLocation>
</comment>
<dbReference type="EC" id="2.7.7.6" evidence="13"/>
<reference evidence="16" key="2">
    <citation type="submission" date="2025-09" db="UniProtKB">
        <authorList>
            <consortium name="Ensembl"/>
        </authorList>
    </citation>
    <scope>IDENTIFICATION</scope>
</reference>
<protein>
    <recommendedName>
        <fullName evidence="13">DNA-directed RNA polymerase</fullName>
        <ecNumber evidence="13">2.7.7.6</ecNumber>
    </recommendedName>
</protein>